<dbReference type="InterPro" id="IPR001891">
    <property type="entry name" value="Malic_OxRdtase"/>
</dbReference>
<dbReference type="InterPro" id="IPR012301">
    <property type="entry name" value="Malic_N_dom"/>
</dbReference>
<keyword evidence="6 17" id="KW-0479">Metal-binding</keyword>
<dbReference type="PANTHER" id="PTHR23406">
    <property type="entry name" value="MALIC ENZYME-RELATED"/>
    <property type="match status" value="1"/>
</dbReference>
<organism evidence="21 22">
    <name type="scientific">Electrophorus electricus</name>
    <name type="common">Electric eel</name>
    <name type="synonym">Gymnotus electricus</name>
    <dbReference type="NCBI Taxonomy" id="8005"/>
    <lineage>
        <taxon>Eukaryota</taxon>
        <taxon>Metazoa</taxon>
        <taxon>Chordata</taxon>
        <taxon>Craniata</taxon>
        <taxon>Vertebrata</taxon>
        <taxon>Euteleostomi</taxon>
        <taxon>Actinopterygii</taxon>
        <taxon>Neopterygii</taxon>
        <taxon>Teleostei</taxon>
        <taxon>Ostariophysi</taxon>
        <taxon>Gymnotiformes</taxon>
        <taxon>Gymnotoidei</taxon>
        <taxon>Gymnotidae</taxon>
        <taxon>Electrophorus</taxon>
    </lineage>
</organism>
<evidence type="ECO:0000256" key="11">
    <source>
        <dbReference type="ARBA" id="ARBA00023128"/>
    </source>
</evidence>
<keyword evidence="9 18" id="KW-0560">Oxidoreductase</keyword>
<dbReference type="FunFam" id="3.40.50.10380:FF:000006">
    <property type="entry name" value="Malic enzyme"/>
    <property type="match status" value="1"/>
</dbReference>
<dbReference type="Pfam" id="PF03949">
    <property type="entry name" value="Malic_M"/>
    <property type="match status" value="2"/>
</dbReference>
<dbReference type="SUPFAM" id="SSF51735">
    <property type="entry name" value="NAD(P)-binding Rossmann-fold domains"/>
    <property type="match status" value="1"/>
</dbReference>
<evidence type="ECO:0000256" key="12">
    <source>
        <dbReference type="ARBA" id="ARBA00050168"/>
    </source>
</evidence>
<feature type="binding site" evidence="16">
    <location>
        <position position="427"/>
    </location>
    <ligand>
        <name>(S)-malate</name>
        <dbReference type="ChEBI" id="CHEBI:15589"/>
    </ligand>
</feature>
<dbReference type="GO" id="GO:0051287">
    <property type="term" value="F:NAD binding"/>
    <property type="evidence" value="ECO:0007669"/>
    <property type="project" value="InterPro"/>
</dbReference>
<evidence type="ECO:0000256" key="3">
    <source>
        <dbReference type="ARBA" id="ARBA00008785"/>
    </source>
</evidence>
<protein>
    <recommendedName>
        <fullName evidence="18">Malic enzyme</fullName>
    </recommendedName>
</protein>
<dbReference type="GO" id="GO:0004471">
    <property type="term" value="F:malate dehydrogenase (decarboxylating) (NAD+) activity"/>
    <property type="evidence" value="ECO:0007669"/>
    <property type="project" value="UniProtKB-ARBA"/>
</dbReference>
<feature type="binding site" evidence="17">
    <location>
        <position position="256"/>
    </location>
    <ligand>
        <name>a divalent metal cation</name>
        <dbReference type="ChEBI" id="CHEBI:60240"/>
    </ligand>
</feature>
<comment type="cofactor">
    <cofactor evidence="17">
        <name>Mg(2+)</name>
        <dbReference type="ChEBI" id="CHEBI:18420"/>
    </cofactor>
    <cofactor evidence="17">
        <name>Mn(2+)</name>
        <dbReference type="ChEBI" id="CHEBI:29035"/>
    </cofactor>
    <text evidence="17">Divalent metal cations. Prefers magnesium or manganese.</text>
</comment>
<evidence type="ECO:0000256" key="5">
    <source>
        <dbReference type="ARBA" id="ARBA00022533"/>
    </source>
</evidence>
<dbReference type="InterPro" id="IPR036291">
    <property type="entry name" value="NAD(P)-bd_dom_sf"/>
</dbReference>
<feature type="binding site" evidence="16">
    <location>
        <position position="165"/>
    </location>
    <ligand>
        <name>(S)-malate</name>
        <dbReference type="ChEBI" id="CHEBI:15589"/>
    </ligand>
</feature>
<dbReference type="PRINTS" id="PR00072">
    <property type="entry name" value="MALOXRDTASE"/>
</dbReference>
<reference evidence="21" key="2">
    <citation type="submission" date="2025-08" db="UniProtKB">
        <authorList>
            <consortium name="Ensembl"/>
        </authorList>
    </citation>
    <scope>IDENTIFICATION</scope>
</reference>
<reference evidence="21 22" key="1">
    <citation type="submission" date="2020-05" db="EMBL/GenBank/DDBJ databases">
        <title>Electrophorus electricus (electric eel) genome, fEleEle1, primary haplotype.</title>
        <authorList>
            <person name="Myers G."/>
            <person name="Meyer A."/>
            <person name="Fedrigo O."/>
            <person name="Formenti G."/>
            <person name="Rhie A."/>
            <person name="Tracey A."/>
            <person name="Sims Y."/>
            <person name="Jarvis E.D."/>
        </authorList>
    </citation>
    <scope>NUCLEOTIDE SEQUENCE [LARGE SCALE GENOMIC DNA]</scope>
</reference>
<evidence type="ECO:0000256" key="9">
    <source>
        <dbReference type="ARBA" id="ARBA00023002"/>
    </source>
</evidence>
<gene>
    <name evidence="21" type="primary">ME2</name>
</gene>
<dbReference type="FunFam" id="3.40.50.720:FF:000060">
    <property type="entry name" value="Malic enzyme"/>
    <property type="match status" value="1"/>
</dbReference>
<feature type="binding site" evidence="16">
    <location>
        <position position="382"/>
    </location>
    <ligand>
        <name>(S)-malate</name>
        <dbReference type="ChEBI" id="CHEBI:15589"/>
    </ligand>
</feature>
<dbReference type="Gene3D" id="3.40.50.720">
    <property type="entry name" value="NAD(P)-binding Rossmann-like Domain"/>
    <property type="match status" value="2"/>
</dbReference>
<dbReference type="GO" id="GO:0005759">
    <property type="term" value="C:mitochondrial matrix"/>
    <property type="evidence" value="ECO:0007669"/>
    <property type="project" value="UniProtKB-SubCell"/>
</dbReference>
<dbReference type="Pfam" id="PF00390">
    <property type="entry name" value="malic"/>
    <property type="match status" value="1"/>
</dbReference>
<evidence type="ECO:0000256" key="6">
    <source>
        <dbReference type="ARBA" id="ARBA00022723"/>
    </source>
</evidence>
<feature type="domain" description="Malic enzyme N-terminal" evidence="20">
    <location>
        <begin position="89"/>
        <end position="270"/>
    </location>
</feature>
<evidence type="ECO:0000256" key="8">
    <source>
        <dbReference type="ARBA" id="ARBA00022990"/>
    </source>
</evidence>
<comment type="similarity">
    <text evidence="3 18">Belongs to the malic enzymes family.</text>
</comment>
<proteinExistence type="inferred from homology"/>
<dbReference type="PIRSF" id="PIRSF000106">
    <property type="entry name" value="ME"/>
    <property type="match status" value="1"/>
</dbReference>
<dbReference type="InterPro" id="IPR037062">
    <property type="entry name" value="Malic_N_dom_sf"/>
</dbReference>
<evidence type="ECO:0000256" key="14">
    <source>
        <dbReference type="ARBA" id="ARBA00055709"/>
    </source>
</evidence>
<dbReference type="InterPro" id="IPR046346">
    <property type="entry name" value="Aminoacid_DH-like_N_sf"/>
</dbReference>
<accession>A0AAY5EKE2</accession>
<evidence type="ECO:0000256" key="10">
    <source>
        <dbReference type="ARBA" id="ARBA00023027"/>
    </source>
</evidence>
<dbReference type="SUPFAM" id="SSF53223">
    <property type="entry name" value="Aminoacid dehydrogenase-like, N-terminal domain"/>
    <property type="match status" value="1"/>
</dbReference>
<evidence type="ECO:0000256" key="18">
    <source>
        <dbReference type="RuleBase" id="RU003426"/>
    </source>
</evidence>
<comment type="catalytic activity">
    <reaction evidence="12">
        <text>oxaloacetate + H(+) = pyruvate + CO2</text>
        <dbReference type="Rhea" id="RHEA:15641"/>
        <dbReference type="ChEBI" id="CHEBI:15361"/>
        <dbReference type="ChEBI" id="CHEBI:15378"/>
        <dbReference type="ChEBI" id="CHEBI:16452"/>
        <dbReference type="ChEBI" id="CHEBI:16526"/>
        <dbReference type="EC" id="1.1.1.38"/>
    </reaction>
</comment>
<dbReference type="InterPro" id="IPR012302">
    <property type="entry name" value="Malic_NAD-bd"/>
</dbReference>
<dbReference type="GeneTree" id="ENSGT00950000183134"/>
<keyword evidence="11" id="KW-0496">Mitochondrion</keyword>
<evidence type="ECO:0000256" key="1">
    <source>
        <dbReference type="ARBA" id="ARBA00001936"/>
    </source>
</evidence>
<dbReference type="GO" id="GO:0004473">
    <property type="term" value="F:malate dehydrogenase (decarboxylating) (NADP+) activity"/>
    <property type="evidence" value="ECO:0007669"/>
    <property type="project" value="TreeGrafter"/>
</dbReference>
<dbReference type="GO" id="GO:0046872">
    <property type="term" value="F:metal ion binding"/>
    <property type="evidence" value="ECO:0007669"/>
    <property type="project" value="UniProtKB-KW"/>
</dbReference>
<keyword evidence="7" id="KW-0809">Transit peptide</keyword>
<feature type="active site" description="Proton donor" evidence="15">
    <location>
        <position position="112"/>
    </location>
</feature>
<dbReference type="InterPro" id="IPR015884">
    <property type="entry name" value="Malic_enzyme_CS"/>
</dbReference>
<dbReference type="PANTHER" id="PTHR23406:SF27">
    <property type="entry name" value="NAD-DEPENDENT MALIC ENZYME, MITOCHONDRIAL"/>
    <property type="match status" value="1"/>
</dbReference>
<name>A0AAY5EKE2_ELEEL</name>
<sequence>MLSRLQVCVRPCVSVCRWAHTKEKGKALMLNPHTNKGMAFTLKERQILGLQGLLPPKIETQDIQAMRFQRNLRKMSDPLQKYIYLMGIQERNEKLFYRVLMEDIDALMPIVYTPTVGLACTQYGHIFRRPKGLFISIMDQGHIHSVLDNWPETNVKAVVVTDGERILGLGDLGVYGMGIPVGKLCLYTACAGIRPERCLPVCIDVGTDNETLLRDPFYMGLYQRRDRSQRYDDLIDEFMEAVVDKYGQDTLIQFEDFGNHNAFRFLKKYREKYCTFNDDIQGTAAVALAGLLATRRVVGKPITEHRVLFLGAGEGRHQSTDSNQEAFVHPSPGEVKSFLDAVNVIKPTAIIGVAGAGRLFTHDVIKAMGCLNERPIIFALSNPTAKAECTAEDAYSLTQGRCLFASGSPFGPVTLEDGSILIPGQGNNAYIFPGVALAVILSGVRHISDTVFLEAAKTLADQLTDEELSQGRLYPPLSKIREVSLQMAVKVVEYLYAKGMAFRYPEPLDKDAYVRSKVWNTNYESFLPEIYDWPGVSHSPLVD</sequence>
<keyword evidence="22" id="KW-1185">Reference proteome</keyword>
<evidence type="ECO:0000256" key="2">
    <source>
        <dbReference type="ARBA" id="ARBA00004305"/>
    </source>
</evidence>
<dbReference type="Ensembl" id="ENSEEET00000062011.1">
    <property type="protein sequence ID" value="ENSEEEP00000057391.1"/>
    <property type="gene ID" value="ENSEEEG00000002662.2"/>
</dbReference>
<dbReference type="AlphaFoldDB" id="A0AAY5EKE2"/>
<keyword evidence="8" id="KW-0007">Acetylation</keyword>
<dbReference type="SMART" id="SM00919">
    <property type="entry name" value="Malic_M"/>
    <property type="match status" value="1"/>
</dbReference>
<evidence type="ECO:0000256" key="17">
    <source>
        <dbReference type="PIRSR" id="PIRSR000106-3"/>
    </source>
</evidence>
<dbReference type="Proteomes" id="UP000314983">
    <property type="component" value="Chromosome 5"/>
</dbReference>
<evidence type="ECO:0000259" key="20">
    <source>
        <dbReference type="SMART" id="SM01274"/>
    </source>
</evidence>
<evidence type="ECO:0000256" key="15">
    <source>
        <dbReference type="PIRSR" id="PIRSR000106-1"/>
    </source>
</evidence>
<evidence type="ECO:0000313" key="22">
    <source>
        <dbReference type="Proteomes" id="UP000314983"/>
    </source>
</evidence>
<comment type="subunit">
    <text evidence="4">Homotetramer.</text>
</comment>
<keyword evidence="5" id="KW-0021">Allosteric enzyme</keyword>
<feature type="binding site" evidence="17">
    <location>
        <position position="279"/>
    </location>
    <ligand>
        <name>a divalent metal cation</name>
        <dbReference type="ChEBI" id="CHEBI:60240"/>
    </ligand>
</feature>
<dbReference type="Gene3D" id="3.40.50.10380">
    <property type="entry name" value="Malic enzyme, N-terminal domain"/>
    <property type="match status" value="1"/>
</dbReference>
<feature type="binding site" evidence="17">
    <location>
        <position position="255"/>
    </location>
    <ligand>
        <name>a divalent metal cation</name>
        <dbReference type="ChEBI" id="CHEBI:60240"/>
    </ligand>
</feature>
<comment type="cofactor">
    <cofactor evidence="1">
        <name>Mn(2+)</name>
        <dbReference type="ChEBI" id="CHEBI:29035"/>
    </cofactor>
</comment>
<feature type="domain" description="Malic enzyme NAD-binding" evidence="19">
    <location>
        <begin position="280"/>
        <end position="496"/>
    </location>
</feature>
<dbReference type="PROSITE" id="PS00331">
    <property type="entry name" value="MALIC_ENZYMES"/>
    <property type="match status" value="1"/>
</dbReference>
<evidence type="ECO:0000313" key="21">
    <source>
        <dbReference type="Ensembl" id="ENSEEEP00000057391.1"/>
    </source>
</evidence>
<dbReference type="NCBIfam" id="NF010052">
    <property type="entry name" value="PRK13529.1"/>
    <property type="match status" value="1"/>
</dbReference>
<dbReference type="SMART" id="SM01274">
    <property type="entry name" value="malic"/>
    <property type="match status" value="1"/>
</dbReference>
<keyword evidence="10" id="KW-0520">NAD</keyword>
<reference evidence="21" key="3">
    <citation type="submission" date="2025-09" db="UniProtKB">
        <authorList>
            <consortium name="Ensembl"/>
        </authorList>
    </citation>
    <scope>IDENTIFICATION</scope>
</reference>
<comment type="function">
    <text evidence="14">NAD-dependent mitochondrial malic enzyme that catalyzes the oxidative decarboxylation of malate to pyruvate.</text>
</comment>
<evidence type="ECO:0000256" key="7">
    <source>
        <dbReference type="ARBA" id="ARBA00022946"/>
    </source>
</evidence>
<comment type="subcellular location">
    <subcellularLocation>
        <location evidence="2">Mitochondrion matrix</location>
    </subcellularLocation>
</comment>
<dbReference type="GO" id="GO:0006108">
    <property type="term" value="P:malate metabolic process"/>
    <property type="evidence" value="ECO:0007669"/>
    <property type="project" value="TreeGrafter"/>
</dbReference>
<evidence type="ECO:0000259" key="19">
    <source>
        <dbReference type="SMART" id="SM00919"/>
    </source>
</evidence>
<comment type="catalytic activity">
    <reaction evidence="13">
        <text>(S)-malate + NAD(+) = pyruvate + CO2 + NADH</text>
        <dbReference type="Rhea" id="RHEA:12653"/>
        <dbReference type="ChEBI" id="CHEBI:15361"/>
        <dbReference type="ChEBI" id="CHEBI:15589"/>
        <dbReference type="ChEBI" id="CHEBI:16526"/>
        <dbReference type="ChEBI" id="CHEBI:57540"/>
        <dbReference type="ChEBI" id="CHEBI:57945"/>
        <dbReference type="EC" id="1.1.1.38"/>
    </reaction>
</comment>
<evidence type="ECO:0000256" key="13">
    <source>
        <dbReference type="ARBA" id="ARBA00052591"/>
    </source>
</evidence>
<feature type="active site" description="Proton acceptor" evidence="15">
    <location>
        <position position="183"/>
    </location>
</feature>
<evidence type="ECO:0000256" key="16">
    <source>
        <dbReference type="PIRSR" id="PIRSR000106-2"/>
    </source>
</evidence>
<evidence type="ECO:0000256" key="4">
    <source>
        <dbReference type="ARBA" id="ARBA00011881"/>
    </source>
</evidence>